<dbReference type="EMBL" id="MIKB01000013">
    <property type="protein sequence ID" value="OEG16247.1"/>
    <property type="molecule type" value="Genomic_DNA"/>
</dbReference>
<dbReference type="AlphaFoldDB" id="A0A1E5GUA2"/>
<feature type="transmembrane region" description="Helical" evidence="1">
    <location>
        <begin position="192"/>
        <end position="212"/>
    </location>
</feature>
<proteinExistence type="predicted"/>
<dbReference type="SUPFAM" id="SSF55874">
    <property type="entry name" value="ATPase domain of HSP90 chaperone/DNA topoisomerase II/histidine kinase"/>
    <property type="match status" value="1"/>
</dbReference>
<evidence type="ECO:0000259" key="2">
    <source>
        <dbReference type="Pfam" id="PF14501"/>
    </source>
</evidence>
<keyword evidence="1" id="KW-0812">Transmembrane</keyword>
<feature type="transmembrane region" description="Helical" evidence="1">
    <location>
        <begin position="37"/>
        <end position="56"/>
    </location>
</feature>
<dbReference type="CDD" id="cd16935">
    <property type="entry name" value="HATPase_AgrC-ComD-like"/>
    <property type="match status" value="1"/>
</dbReference>
<dbReference type="Pfam" id="PF14501">
    <property type="entry name" value="HATPase_c_5"/>
    <property type="match status" value="1"/>
</dbReference>
<accession>A0A1E5GUA2</accession>
<dbReference type="Proteomes" id="UP000094764">
    <property type="component" value="Unassembled WGS sequence"/>
</dbReference>
<gene>
    <name evidence="3" type="ORF">BCR23_05000</name>
</gene>
<dbReference type="RefSeq" id="WP_069634701.1">
    <property type="nucleotide sequence ID" value="NZ_JXKZ01000007.1"/>
</dbReference>
<feature type="transmembrane region" description="Helical" evidence="1">
    <location>
        <begin position="87"/>
        <end position="113"/>
    </location>
</feature>
<evidence type="ECO:0000313" key="4">
    <source>
        <dbReference type="Proteomes" id="UP000094764"/>
    </source>
</evidence>
<keyword evidence="4" id="KW-1185">Reference proteome</keyword>
<dbReference type="InterPro" id="IPR032834">
    <property type="entry name" value="NatK-like_C"/>
</dbReference>
<name>A0A1E5GUA2_9ENTE</name>
<dbReference type="STRING" id="903983.BCR23_05000"/>
<dbReference type="Gene3D" id="3.30.565.10">
    <property type="entry name" value="Histidine kinase-like ATPase, C-terminal domain"/>
    <property type="match status" value="1"/>
</dbReference>
<protein>
    <recommendedName>
        <fullName evidence="2">Sensor histidine kinase NatK-like C-terminal domain-containing protein</fullName>
    </recommendedName>
</protein>
<keyword evidence="1" id="KW-0472">Membrane</keyword>
<evidence type="ECO:0000256" key="1">
    <source>
        <dbReference type="SAM" id="Phobius"/>
    </source>
</evidence>
<keyword evidence="1" id="KW-1133">Transmembrane helix</keyword>
<sequence length="439" mass="51696">MTFFNINFITVFISLLVGYRMLMFIFPIRVLGKFKKIQYVFCFSILLVVIIHIFNLLLLPNILTLLFSILYIVVTSMNLFDTKLRYIIGAISVHFLIVTIYNSFGIFLSKWLVTIRSNNYETTVFFVYMLHGISFLLLPLIYRLAIPKIGTKFFIKYYMALFLFSVAIMTILLLYSKHSFEYINEELLPNQLGFFVLGVLTLFLIILCMTYYEKEEEKERIELKREMSQENFNRVREIYEANAKVYHDLNNHLLVLHNMIEQEETKKALEYITNISEPILETYYQKEFTSNSVINLLLNRKIELMIKENISYEIEIDVPIVLKIADNDMVTILANILDNAIEACEKIQEGDRMIKLTIKKIKQMMFIKLENTFLEEYQIQGHIWKSSKIKTKHHGWGMKSVVTVVEKYEGIITNKTQGNMFIVVISLSDNEWMKAPSKE</sequence>
<feature type="transmembrane region" description="Helical" evidence="1">
    <location>
        <begin position="125"/>
        <end position="145"/>
    </location>
</feature>
<feature type="domain" description="Sensor histidine kinase NatK-like C-terminal" evidence="2">
    <location>
        <begin position="328"/>
        <end position="426"/>
    </location>
</feature>
<feature type="transmembrane region" description="Helical" evidence="1">
    <location>
        <begin position="6"/>
        <end position="25"/>
    </location>
</feature>
<feature type="transmembrane region" description="Helical" evidence="1">
    <location>
        <begin position="62"/>
        <end position="80"/>
    </location>
</feature>
<comment type="caution">
    <text evidence="3">The sequence shown here is derived from an EMBL/GenBank/DDBJ whole genome shotgun (WGS) entry which is preliminary data.</text>
</comment>
<organism evidence="3 4">
    <name type="scientific">Enterococcus quebecensis</name>
    <dbReference type="NCBI Taxonomy" id="903983"/>
    <lineage>
        <taxon>Bacteria</taxon>
        <taxon>Bacillati</taxon>
        <taxon>Bacillota</taxon>
        <taxon>Bacilli</taxon>
        <taxon>Lactobacillales</taxon>
        <taxon>Enterococcaceae</taxon>
        <taxon>Enterococcus</taxon>
    </lineage>
</organism>
<dbReference type="InterPro" id="IPR036890">
    <property type="entry name" value="HATPase_C_sf"/>
</dbReference>
<reference evidence="4" key="1">
    <citation type="submission" date="2016-09" db="EMBL/GenBank/DDBJ databases">
        <authorList>
            <person name="Gulvik C.A."/>
        </authorList>
    </citation>
    <scope>NUCLEOTIDE SEQUENCE [LARGE SCALE GENOMIC DNA]</scope>
    <source>
        <strain evidence="4">LMG 26306</strain>
    </source>
</reference>
<dbReference type="PANTHER" id="PTHR40448:SF1">
    <property type="entry name" value="TWO-COMPONENT SENSOR HISTIDINE KINASE"/>
    <property type="match status" value="1"/>
</dbReference>
<dbReference type="GO" id="GO:0042802">
    <property type="term" value="F:identical protein binding"/>
    <property type="evidence" value="ECO:0007669"/>
    <property type="project" value="TreeGrafter"/>
</dbReference>
<evidence type="ECO:0000313" key="3">
    <source>
        <dbReference type="EMBL" id="OEG16247.1"/>
    </source>
</evidence>
<dbReference type="PANTHER" id="PTHR40448">
    <property type="entry name" value="TWO-COMPONENT SENSOR HISTIDINE KINASE"/>
    <property type="match status" value="1"/>
</dbReference>
<dbReference type="OrthoDB" id="9813149at2"/>
<feature type="transmembrane region" description="Helical" evidence="1">
    <location>
        <begin position="157"/>
        <end position="176"/>
    </location>
</feature>